<feature type="transmembrane region" description="Helical" evidence="1">
    <location>
        <begin position="56"/>
        <end position="77"/>
    </location>
</feature>
<dbReference type="AlphaFoldDB" id="A0A506UL93"/>
<dbReference type="EMBL" id="SORZ01000002">
    <property type="protein sequence ID" value="TPW34124.1"/>
    <property type="molecule type" value="Genomic_DNA"/>
</dbReference>
<keyword evidence="3" id="KW-1185">Reference proteome</keyword>
<keyword evidence="1" id="KW-0472">Membrane</keyword>
<sequence>MDPHSADPHEKEEKLVVEVLPPQPGETEAQRMMREGAQWQKIKGIIPPDRRRLPSLWPWALLALLLVGISVGIELFWPLPGMHGPLPPCSDAAGSATLTSCQR</sequence>
<protein>
    <submittedName>
        <fullName evidence="2">Uncharacterized protein</fullName>
    </submittedName>
</protein>
<gene>
    <name evidence="2" type="ORF">E3202_06215</name>
</gene>
<dbReference type="Proteomes" id="UP000315037">
    <property type="component" value="Unassembled WGS sequence"/>
</dbReference>
<name>A0A506UL93_9PROT</name>
<proteinExistence type="predicted"/>
<evidence type="ECO:0000313" key="3">
    <source>
        <dbReference type="Proteomes" id="UP000315037"/>
    </source>
</evidence>
<dbReference type="RefSeq" id="WP_194149581.1">
    <property type="nucleotide sequence ID" value="NZ_SORZ01000002.1"/>
</dbReference>
<accession>A0A506UL93</accession>
<keyword evidence="1" id="KW-1133">Transmembrane helix</keyword>
<keyword evidence="1" id="KW-0812">Transmembrane</keyword>
<organism evidence="2 3">
    <name type="scientific">Oecophyllibacter saccharovorans</name>
    <dbReference type="NCBI Taxonomy" id="2558360"/>
    <lineage>
        <taxon>Bacteria</taxon>
        <taxon>Pseudomonadati</taxon>
        <taxon>Pseudomonadota</taxon>
        <taxon>Alphaproteobacteria</taxon>
        <taxon>Acetobacterales</taxon>
        <taxon>Acetobacteraceae</taxon>
        <taxon>Oecophyllibacter</taxon>
    </lineage>
</organism>
<reference evidence="2 3" key="1">
    <citation type="submission" date="2019-03" db="EMBL/GenBank/DDBJ databases">
        <title>The complete genome sequence of Neokomagataea sp. Jb2 NBRC113641.</title>
        <authorList>
            <person name="Chua K.-O."/>
            <person name="Chan K.-G."/>
            <person name="See-Too W.-S."/>
        </authorList>
    </citation>
    <scope>NUCLEOTIDE SEQUENCE [LARGE SCALE GENOMIC DNA]</scope>
    <source>
        <strain evidence="2 3">Jb2</strain>
    </source>
</reference>
<evidence type="ECO:0000256" key="1">
    <source>
        <dbReference type="SAM" id="Phobius"/>
    </source>
</evidence>
<evidence type="ECO:0000313" key="2">
    <source>
        <dbReference type="EMBL" id="TPW34124.1"/>
    </source>
</evidence>
<comment type="caution">
    <text evidence="2">The sequence shown here is derived from an EMBL/GenBank/DDBJ whole genome shotgun (WGS) entry which is preliminary data.</text>
</comment>